<gene>
    <name evidence="2" type="primary">ligD</name>
    <name evidence="2" type="ORF">V6R90_18895</name>
</gene>
<reference evidence="2 3" key="1">
    <citation type="submission" date="2024-02" db="EMBL/GenBank/DDBJ databases">
        <title>Full genome sequence of Nocardioides kribbensis.</title>
        <authorList>
            <person name="Poletto B.L."/>
            <person name="Silva G."/>
            <person name="Galante D."/>
            <person name="Campos K.R."/>
            <person name="Santos M.B.N."/>
            <person name="Sacchi C.T."/>
        </authorList>
    </citation>
    <scope>NUCLEOTIDE SEQUENCE [LARGE SCALE GENOMIC DNA]</scope>
    <source>
        <strain evidence="2 3">O4R</strain>
    </source>
</reference>
<dbReference type="RefSeq" id="WP_349498436.1">
    <property type="nucleotide sequence ID" value="NZ_JBEFCW010000026.1"/>
</dbReference>
<dbReference type="InterPro" id="IPR052171">
    <property type="entry name" value="NHEJ_LigD"/>
</dbReference>
<keyword evidence="3" id="KW-1185">Reference proteome</keyword>
<dbReference type="EC" id="6.5.1.1" evidence="2"/>
<comment type="caution">
    <text evidence="2">The sequence shown here is derived from an EMBL/GenBank/DDBJ whole genome shotgun (WGS) entry which is preliminary data.</text>
</comment>
<evidence type="ECO:0000259" key="1">
    <source>
        <dbReference type="Pfam" id="PF21686"/>
    </source>
</evidence>
<evidence type="ECO:0000313" key="3">
    <source>
        <dbReference type="Proteomes" id="UP001482520"/>
    </source>
</evidence>
<dbReference type="NCBIfam" id="TIGR02778">
    <property type="entry name" value="ligD_pol"/>
    <property type="match status" value="1"/>
</dbReference>
<sequence length="322" mass="36204">MATKAPAVEVEVEGRVVRVSNPDRVYFPESGATKLDLVEYYLAVGPGIVHALEDRPCMLHRFPKGLAGPKVHQKRLPAGAPDWVETVRLHFPRWDRTADELCVTELAAVVWAVQMSTVEFHPWNSRREDTEKPDEWRIDLDPGPECDYDTVRRVAHVAHEVLDDLGATGFPKTSGSKGLHVYVRIAPDHGFKDVRRAALAFAREVERRSPQDVTTTWWRKDRDPRAVFPDYNQNARDHTIAAAYSVRGLPDARVSTPIRWDEVDDADPRDFTIATVPARFAELGDLHAGLDDGEHTFDLAPLLEWAARDERDGASPPADPED</sequence>
<name>A0ABV1P3L5_9ACTN</name>
<dbReference type="InterPro" id="IPR014145">
    <property type="entry name" value="LigD_pol_dom"/>
</dbReference>
<feature type="domain" description="DNA ligase D polymerase" evidence="1">
    <location>
        <begin position="33"/>
        <end position="287"/>
    </location>
</feature>
<dbReference type="PANTHER" id="PTHR42705">
    <property type="entry name" value="BIFUNCTIONAL NON-HOMOLOGOUS END JOINING PROTEIN LIGD"/>
    <property type="match status" value="1"/>
</dbReference>
<protein>
    <submittedName>
        <fullName evidence="2">Non-homologous end-joining DNA ligase</fullName>
        <ecNumber evidence="2">6.5.1.1</ecNumber>
    </submittedName>
</protein>
<proteinExistence type="predicted"/>
<dbReference type="Gene3D" id="3.90.920.10">
    <property type="entry name" value="DNA primase, PRIM domain"/>
    <property type="match status" value="1"/>
</dbReference>
<dbReference type="Pfam" id="PF21686">
    <property type="entry name" value="LigD_Prim-Pol"/>
    <property type="match status" value="1"/>
</dbReference>
<dbReference type="Proteomes" id="UP001482520">
    <property type="component" value="Unassembled WGS sequence"/>
</dbReference>
<keyword evidence="2" id="KW-0436">Ligase</keyword>
<evidence type="ECO:0000313" key="2">
    <source>
        <dbReference type="EMBL" id="MEQ7849350.1"/>
    </source>
</evidence>
<accession>A0ABV1P3L5</accession>
<dbReference type="GO" id="GO:0003910">
    <property type="term" value="F:DNA ligase (ATP) activity"/>
    <property type="evidence" value="ECO:0007669"/>
    <property type="project" value="UniProtKB-EC"/>
</dbReference>
<dbReference type="EMBL" id="JBEGDP010000037">
    <property type="protein sequence ID" value="MEQ7849350.1"/>
    <property type="molecule type" value="Genomic_DNA"/>
</dbReference>
<dbReference type="PANTHER" id="PTHR42705:SF3">
    <property type="entry name" value="ATP-DEPENDENT DNA LIGASE"/>
    <property type="match status" value="1"/>
</dbReference>
<organism evidence="2 3">
    <name type="scientific">Nocardioides kribbensis</name>
    <dbReference type="NCBI Taxonomy" id="305517"/>
    <lineage>
        <taxon>Bacteria</taxon>
        <taxon>Bacillati</taxon>
        <taxon>Actinomycetota</taxon>
        <taxon>Actinomycetes</taxon>
        <taxon>Propionibacteriales</taxon>
        <taxon>Nocardioidaceae</taxon>
        <taxon>Nocardioides</taxon>
    </lineage>
</organism>